<accession>A0A4R6WRK5</accession>
<name>A0A4R6WRK5_9PROT</name>
<protein>
    <submittedName>
        <fullName evidence="1">Alpha-D-ribose 1-methylphosphonate 5-triphosphate synthase subunit PhnG</fullName>
    </submittedName>
</protein>
<gene>
    <name evidence="1" type="ORF">A8950_0684</name>
</gene>
<dbReference type="GO" id="GO:0019634">
    <property type="term" value="P:organic phosphonate metabolic process"/>
    <property type="evidence" value="ECO:0007669"/>
    <property type="project" value="InterPro"/>
</dbReference>
<keyword evidence="2" id="KW-1185">Reference proteome</keyword>
<reference evidence="1 2" key="1">
    <citation type="submission" date="2019-03" db="EMBL/GenBank/DDBJ databases">
        <title>Genomic Encyclopedia of Type Strains, Phase III (KMG-III): the genomes of soil and plant-associated and newly described type strains.</title>
        <authorList>
            <person name="Whitman W."/>
        </authorList>
    </citation>
    <scope>NUCLEOTIDE SEQUENCE [LARGE SCALE GENOMIC DNA]</scope>
    <source>
        <strain evidence="1 2">CGMCC 1.7660</strain>
    </source>
</reference>
<evidence type="ECO:0000313" key="2">
    <source>
        <dbReference type="Proteomes" id="UP000295783"/>
    </source>
</evidence>
<dbReference type="InterPro" id="IPR009609">
    <property type="entry name" value="Phosphonate_metab_PhnG"/>
</dbReference>
<dbReference type="OrthoDB" id="530475at2"/>
<comment type="caution">
    <text evidence="1">The sequence shown here is derived from an EMBL/GenBank/DDBJ whole genome shotgun (WGS) entry which is preliminary data.</text>
</comment>
<sequence length="160" mass="17629">MKQITEPPEHAPRRRWLGVLARASRAELEAAKGLIEQRLGPVDMPRFLRRPEIGMAMVRGRAGGDGAAFNLGEMTVTRCTLQFSDGRLGCAYLAGRRLEESVLVALIDGLLQDRRHGAALADDVIEPLAEALAARRNQRLAKSQPTKVEFFTMVRGDGRP</sequence>
<organism evidence="1 2">
    <name type="scientific">Dongia mobilis</name>
    <dbReference type="NCBI Taxonomy" id="578943"/>
    <lineage>
        <taxon>Bacteria</taxon>
        <taxon>Pseudomonadati</taxon>
        <taxon>Pseudomonadota</taxon>
        <taxon>Alphaproteobacteria</taxon>
        <taxon>Rhodospirillales</taxon>
        <taxon>Dongiaceae</taxon>
        <taxon>Dongia</taxon>
    </lineage>
</organism>
<dbReference type="RefSeq" id="WP_133612188.1">
    <property type="nucleotide sequence ID" value="NZ_SNYW01000006.1"/>
</dbReference>
<dbReference type="Pfam" id="PF06754">
    <property type="entry name" value="PhnG"/>
    <property type="match status" value="1"/>
</dbReference>
<dbReference type="EMBL" id="SNYW01000006">
    <property type="protein sequence ID" value="TDQ84136.1"/>
    <property type="molecule type" value="Genomic_DNA"/>
</dbReference>
<proteinExistence type="predicted"/>
<dbReference type="NCBIfam" id="TIGR03293">
    <property type="entry name" value="PhnG_redo"/>
    <property type="match status" value="1"/>
</dbReference>
<evidence type="ECO:0000313" key="1">
    <source>
        <dbReference type="EMBL" id="TDQ84136.1"/>
    </source>
</evidence>
<dbReference type="Proteomes" id="UP000295783">
    <property type="component" value="Unassembled WGS sequence"/>
</dbReference>
<dbReference type="GO" id="GO:0015716">
    <property type="term" value="P:organic phosphonate transport"/>
    <property type="evidence" value="ECO:0007669"/>
    <property type="project" value="InterPro"/>
</dbReference>
<dbReference type="AlphaFoldDB" id="A0A4R6WRK5"/>